<name>A0A6A6QRW5_9PEZI</name>
<gene>
    <name evidence="2" type="ORF">BU16DRAFT_590151</name>
</gene>
<sequence length="240" mass="26344">MSQFSKANTTPTGSSEPARKKLKSTKNVTAMPTPTSRSQSPDSLTTLGNHRHLSSVVRLGILGGVRTEHGPASSANDERFNKTPPDHSPLPSPAQTTISMLTAHFDSKFAALEFDFDTKLAELQTSFDAKLADANAKIHRLKMQLAAQNMGIYDDMGVLRRDVESRMRKEMEVIGDGISENVGNVRRRVGRVEWEAGRLKDIMERVVEGLVEMRAAEEEESELEGQSGTDSESSSDGEVR</sequence>
<proteinExistence type="predicted"/>
<feature type="region of interest" description="Disordered" evidence="1">
    <location>
        <begin position="1"/>
        <end position="48"/>
    </location>
</feature>
<evidence type="ECO:0000313" key="3">
    <source>
        <dbReference type="Proteomes" id="UP000799750"/>
    </source>
</evidence>
<feature type="compositionally biased region" description="Polar residues" evidence="1">
    <location>
        <begin position="25"/>
        <end position="48"/>
    </location>
</feature>
<protein>
    <submittedName>
        <fullName evidence="2">Uncharacterized protein</fullName>
    </submittedName>
</protein>
<dbReference type="Proteomes" id="UP000799750">
    <property type="component" value="Unassembled WGS sequence"/>
</dbReference>
<feature type="region of interest" description="Disordered" evidence="1">
    <location>
        <begin position="66"/>
        <end position="92"/>
    </location>
</feature>
<feature type="compositionally biased region" description="Low complexity" evidence="1">
    <location>
        <begin position="224"/>
        <end position="240"/>
    </location>
</feature>
<dbReference type="EMBL" id="MU004190">
    <property type="protein sequence ID" value="KAF2494909.1"/>
    <property type="molecule type" value="Genomic_DNA"/>
</dbReference>
<evidence type="ECO:0000313" key="2">
    <source>
        <dbReference type="EMBL" id="KAF2494909.1"/>
    </source>
</evidence>
<accession>A0A6A6QRW5</accession>
<feature type="region of interest" description="Disordered" evidence="1">
    <location>
        <begin position="213"/>
        <end position="240"/>
    </location>
</feature>
<keyword evidence="3" id="KW-1185">Reference proteome</keyword>
<feature type="compositionally biased region" description="Polar residues" evidence="1">
    <location>
        <begin position="1"/>
        <end position="15"/>
    </location>
</feature>
<reference evidence="2" key="1">
    <citation type="journal article" date="2020" name="Stud. Mycol.">
        <title>101 Dothideomycetes genomes: a test case for predicting lifestyles and emergence of pathogens.</title>
        <authorList>
            <person name="Haridas S."/>
            <person name="Albert R."/>
            <person name="Binder M."/>
            <person name="Bloem J."/>
            <person name="Labutti K."/>
            <person name="Salamov A."/>
            <person name="Andreopoulos B."/>
            <person name="Baker S."/>
            <person name="Barry K."/>
            <person name="Bills G."/>
            <person name="Bluhm B."/>
            <person name="Cannon C."/>
            <person name="Castanera R."/>
            <person name="Culley D."/>
            <person name="Daum C."/>
            <person name="Ezra D."/>
            <person name="Gonzalez J."/>
            <person name="Henrissat B."/>
            <person name="Kuo A."/>
            <person name="Liang C."/>
            <person name="Lipzen A."/>
            <person name="Lutzoni F."/>
            <person name="Magnuson J."/>
            <person name="Mondo S."/>
            <person name="Nolan M."/>
            <person name="Ohm R."/>
            <person name="Pangilinan J."/>
            <person name="Park H.-J."/>
            <person name="Ramirez L."/>
            <person name="Alfaro M."/>
            <person name="Sun H."/>
            <person name="Tritt A."/>
            <person name="Yoshinaga Y."/>
            <person name="Zwiers L.-H."/>
            <person name="Turgeon B."/>
            <person name="Goodwin S."/>
            <person name="Spatafora J."/>
            <person name="Crous P."/>
            <person name="Grigoriev I."/>
        </authorList>
    </citation>
    <scope>NUCLEOTIDE SEQUENCE</scope>
    <source>
        <strain evidence="2">CBS 269.34</strain>
    </source>
</reference>
<dbReference type="OrthoDB" id="10487386at2759"/>
<dbReference type="AlphaFoldDB" id="A0A6A6QRW5"/>
<evidence type="ECO:0000256" key="1">
    <source>
        <dbReference type="SAM" id="MobiDB-lite"/>
    </source>
</evidence>
<feature type="compositionally biased region" description="Basic and acidic residues" evidence="1">
    <location>
        <begin position="76"/>
        <end position="85"/>
    </location>
</feature>
<organism evidence="2 3">
    <name type="scientific">Lophium mytilinum</name>
    <dbReference type="NCBI Taxonomy" id="390894"/>
    <lineage>
        <taxon>Eukaryota</taxon>
        <taxon>Fungi</taxon>
        <taxon>Dikarya</taxon>
        <taxon>Ascomycota</taxon>
        <taxon>Pezizomycotina</taxon>
        <taxon>Dothideomycetes</taxon>
        <taxon>Pleosporomycetidae</taxon>
        <taxon>Mytilinidiales</taxon>
        <taxon>Mytilinidiaceae</taxon>
        <taxon>Lophium</taxon>
    </lineage>
</organism>